<protein>
    <submittedName>
        <fullName evidence="2">Uncharacterized protein</fullName>
    </submittedName>
</protein>
<dbReference type="Proteomes" id="UP001168821">
    <property type="component" value="Unassembled WGS sequence"/>
</dbReference>
<evidence type="ECO:0000313" key="3">
    <source>
        <dbReference type="Proteomes" id="UP001168821"/>
    </source>
</evidence>
<proteinExistence type="predicted"/>
<evidence type="ECO:0000313" key="2">
    <source>
        <dbReference type="EMBL" id="KAJ3628726.1"/>
    </source>
</evidence>
<gene>
    <name evidence="2" type="ORF">Zmor_003887</name>
</gene>
<reference evidence="2" key="1">
    <citation type="journal article" date="2023" name="G3 (Bethesda)">
        <title>Whole genome assemblies of Zophobas morio and Tenebrio molitor.</title>
        <authorList>
            <person name="Kaur S."/>
            <person name="Stinson S.A."/>
            <person name="diCenzo G.C."/>
        </authorList>
    </citation>
    <scope>NUCLEOTIDE SEQUENCE</scope>
    <source>
        <strain evidence="2">QUZm001</strain>
    </source>
</reference>
<comment type="caution">
    <text evidence="2">The sequence shown here is derived from an EMBL/GenBank/DDBJ whole genome shotgun (WGS) entry which is preliminary data.</text>
</comment>
<accession>A0AA38M0H8</accession>
<organism evidence="2 3">
    <name type="scientific">Zophobas morio</name>
    <dbReference type="NCBI Taxonomy" id="2755281"/>
    <lineage>
        <taxon>Eukaryota</taxon>
        <taxon>Metazoa</taxon>
        <taxon>Ecdysozoa</taxon>
        <taxon>Arthropoda</taxon>
        <taxon>Hexapoda</taxon>
        <taxon>Insecta</taxon>
        <taxon>Pterygota</taxon>
        <taxon>Neoptera</taxon>
        <taxon>Endopterygota</taxon>
        <taxon>Coleoptera</taxon>
        <taxon>Polyphaga</taxon>
        <taxon>Cucujiformia</taxon>
        <taxon>Tenebrionidae</taxon>
        <taxon>Zophobas</taxon>
    </lineage>
</organism>
<feature type="compositionally biased region" description="Basic and acidic residues" evidence="1">
    <location>
        <begin position="90"/>
        <end position="102"/>
    </location>
</feature>
<dbReference type="EMBL" id="JALNTZ010001069">
    <property type="protein sequence ID" value="KAJ3628726.1"/>
    <property type="molecule type" value="Genomic_DNA"/>
</dbReference>
<dbReference type="AlphaFoldDB" id="A0AA38M0H8"/>
<feature type="region of interest" description="Disordered" evidence="1">
    <location>
        <begin position="82"/>
        <end position="108"/>
    </location>
</feature>
<keyword evidence="3" id="KW-1185">Reference proteome</keyword>
<evidence type="ECO:0000256" key="1">
    <source>
        <dbReference type="SAM" id="MobiDB-lite"/>
    </source>
</evidence>
<name>A0AA38M0H8_9CUCU</name>
<sequence length="258" mass="30243">MNNNYTNGGTVRNLQILTKGEFIDGTEVRNSIPKFSNDKEDKPSSYSMVIAEVNSFCKNETSPTNKQVDTTPAYNICNTSDIEYSSDKNPYNDKESSNESTKKPKISKKSINNYENTLSYSKNNNFRKVLSNVVFSYNPVNDFIKYNKPQASNKQELSTKSFEETDFDRERVQYTFNINEYDILKRWHEENIEKENRRRSEKIQANCFYNGWNLNLNSDIYDNIYNYENKKKINLLAHLPRSYSSPEIVITMHYLFST</sequence>